<organism evidence="1 2">
    <name type="scientific">Elysia crispata</name>
    <name type="common">lettuce slug</name>
    <dbReference type="NCBI Taxonomy" id="231223"/>
    <lineage>
        <taxon>Eukaryota</taxon>
        <taxon>Metazoa</taxon>
        <taxon>Spiralia</taxon>
        <taxon>Lophotrochozoa</taxon>
        <taxon>Mollusca</taxon>
        <taxon>Gastropoda</taxon>
        <taxon>Heterobranchia</taxon>
        <taxon>Euthyneura</taxon>
        <taxon>Panpulmonata</taxon>
        <taxon>Sacoglossa</taxon>
        <taxon>Placobranchoidea</taxon>
        <taxon>Plakobranchidae</taxon>
        <taxon>Elysia</taxon>
    </lineage>
</organism>
<reference evidence="1" key="1">
    <citation type="journal article" date="2023" name="G3 (Bethesda)">
        <title>A reference genome for the long-term kleptoplast-retaining sea slug Elysia crispata morphotype clarki.</title>
        <authorList>
            <person name="Eastman K.E."/>
            <person name="Pendleton A.L."/>
            <person name="Shaikh M.A."/>
            <person name="Suttiyut T."/>
            <person name="Ogas R."/>
            <person name="Tomko P."/>
            <person name="Gavelis G."/>
            <person name="Widhalm J.R."/>
            <person name="Wisecaver J.H."/>
        </authorList>
    </citation>
    <scope>NUCLEOTIDE SEQUENCE</scope>
    <source>
        <strain evidence="1">ECLA1</strain>
    </source>
</reference>
<sequence>MSTEITSPEASNASPSFTPASCIRFTAHHYMAPSPGVRLIPPQVQNVARSHPSSPEFKSNSFIKAWVSLTLNWQENEE</sequence>
<comment type="caution">
    <text evidence="1">The sequence shown here is derived from an EMBL/GenBank/DDBJ whole genome shotgun (WGS) entry which is preliminary data.</text>
</comment>
<dbReference type="AlphaFoldDB" id="A0AAE1DHE5"/>
<evidence type="ECO:0000313" key="1">
    <source>
        <dbReference type="EMBL" id="KAK3769558.1"/>
    </source>
</evidence>
<dbReference type="Proteomes" id="UP001283361">
    <property type="component" value="Unassembled WGS sequence"/>
</dbReference>
<keyword evidence="2" id="KW-1185">Reference proteome</keyword>
<accession>A0AAE1DHE5</accession>
<name>A0AAE1DHE5_9GAST</name>
<proteinExistence type="predicted"/>
<gene>
    <name evidence="1" type="ORF">RRG08_044753</name>
</gene>
<protein>
    <submittedName>
        <fullName evidence="1">Uncharacterized protein</fullName>
    </submittedName>
</protein>
<dbReference type="EMBL" id="JAWDGP010003905">
    <property type="protein sequence ID" value="KAK3769558.1"/>
    <property type="molecule type" value="Genomic_DNA"/>
</dbReference>
<evidence type="ECO:0000313" key="2">
    <source>
        <dbReference type="Proteomes" id="UP001283361"/>
    </source>
</evidence>